<dbReference type="SMART" id="SM00650">
    <property type="entry name" value="rADc"/>
    <property type="match status" value="1"/>
</dbReference>
<feature type="domain" description="Ribosomal RNA adenine methylase transferase N-terminal" evidence="9">
    <location>
        <begin position="38"/>
        <end position="213"/>
    </location>
</feature>
<evidence type="ECO:0000256" key="8">
    <source>
        <dbReference type="PROSITE-ProRule" id="PRU01026"/>
    </source>
</evidence>
<dbReference type="RefSeq" id="WP_343843910.1">
    <property type="nucleotide sequence ID" value="NZ_BAAADO010000011.1"/>
</dbReference>
<dbReference type="Gene3D" id="1.10.8.100">
    <property type="entry name" value="Ribosomal RNA adenine dimethylase-like, domain 2"/>
    <property type="match status" value="1"/>
</dbReference>
<dbReference type="InterPro" id="IPR001737">
    <property type="entry name" value="KsgA/Erm"/>
</dbReference>
<dbReference type="PANTHER" id="PTHR11727">
    <property type="entry name" value="DIMETHYLADENOSINE TRANSFERASE"/>
    <property type="match status" value="1"/>
</dbReference>
<comment type="catalytic activity">
    <reaction evidence="7">
        <text>adenosine(1518)/adenosine(1519) in 16S rRNA + 4 S-adenosyl-L-methionine = N(6)-dimethyladenosine(1518)/N(6)-dimethyladenosine(1519) in 16S rRNA + 4 S-adenosyl-L-homocysteine + 4 H(+)</text>
        <dbReference type="Rhea" id="RHEA:19609"/>
        <dbReference type="Rhea" id="RHEA-COMP:10232"/>
        <dbReference type="Rhea" id="RHEA-COMP:10233"/>
        <dbReference type="ChEBI" id="CHEBI:15378"/>
        <dbReference type="ChEBI" id="CHEBI:57856"/>
        <dbReference type="ChEBI" id="CHEBI:59789"/>
        <dbReference type="ChEBI" id="CHEBI:74411"/>
        <dbReference type="ChEBI" id="CHEBI:74493"/>
        <dbReference type="EC" id="2.1.1.182"/>
    </reaction>
</comment>
<evidence type="ECO:0000256" key="6">
    <source>
        <dbReference type="ARBA" id="ARBA00022884"/>
    </source>
</evidence>
<dbReference type="InterPro" id="IPR020598">
    <property type="entry name" value="rRNA_Ade_methylase_Trfase_N"/>
</dbReference>
<comment type="function">
    <text evidence="7">Specifically dimethylates two adjacent adenosines (A1518 and A1519) in the loop of a conserved hairpin near the 3'-end of 16S rRNA in the 30S particle. May play a critical role in biogenesis of 30S subunits.</text>
</comment>
<feature type="binding site" evidence="7 8">
    <location>
        <position position="128"/>
    </location>
    <ligand>
        <name>S-adenosyl-L-methionine</name>
        <dbReference type="ChEBI" id="CHEBI:59789"/>
    </ligand>
</feature>
<dbReference type="InterPro" id="IPR023165">
    <property type="entry name" value="rRNA_Ade_diMease-like_C"/>
</dbReference>
<protein>
    <recommendedName>
        <fullName evidence="7">Ribosomal RNA small subunit methyltransferase A</fullName>
        <ecNumber evidence="7">2.1.1.182</ecNumber>
    </recommendedName>
    <alternativeName>
        <fullName evidence="7">16S rRNA (adenine(1518)-N(6)/adenine(1519)-N(6))-dimethyltransferase</fullName>
    </alternativeName>
    <alternativeName>
        <fullName evidence="7">16S rRNA dimethyladenosine transferase</fullName>
    </alternativeName>
    <alternativeName>
        <fullName evidence="7">16S rRNA dimethylase</fullName>
    </alternativeName>
    <alternativeName>
        <fullName evidence="7">S-adenosylmethionine-6-N', N'-adenosyl(rRNA) dimethyltransferase</fullName>
    </alternativeName>
</protein>
<keyword evidence="1 7" id="KW-0963">Cytoplasm</keyword>
<dbReference type="InterPro" id="IPR020596">
    <property type="entry name" value="rRNA_Ade_Mease_Trfase_CS"/>
</dbReference>
<evidence type="ECO:0000256" key="7">
    <source>
        <dbReference type="HAMAP-Rule" id="MF_00607"/>
    </source>
</evidence>
<keyword evidence="2 7" id="KW-0698">rRNA processing</keyword>
<keyword evidence="6 7" id="KW-0694">RNA-binding</keyword>
<evidence type="ECO:0000259" key="9">
    <source>
        <dbReference type="SMART" id="SM00650"/>
    </source>
</evidence>
<dbReference type="PROSITE" id="PS51689">
    <property type="entry name" value="SAM_RNA_A_N6_MT"/>
    <property type="match status" value="1"/>
</dbReference>
<dbReference type="PROSITE" id="PS01131">
    <property type="entry name" value="RRNA_A_DIMETH"/>
    <property type="match status" value="1"/>
</dbReference>
<dbReference type="HAMAP" id="MF_00607">
    <property type="entry name" value="16SrRNA_methyltr_A"/>
    <property type="match status" value="1"/>
</dbReference>
<keyword evidence="3 7" id="KW-0489">Methyltransferase</keyword>
<evidence type="ECO:0000256" key="4">
    <source>
        <dbReference type="ARBA" id="ARBA00022679"/>
    </source>
</evidence>
<feature type="binding site" evidence="7 8">
    <location>
        <position position="31"/>
    </location>
    <ligand>
        <name>S-adenosyl-L-methionine</name>
        <dbReference type="ChEBI" id="CHEBI:59789"/>
    </ligand>
</feature>
<dbReference type="InterPro" id="IPR029063">
    <property type="entry name" value="SAM-dependent_MTases_sf"/>
</dbReference>
<evidence type="ECO:0000256" key="3">
    <source>
        <dbReference type="ARBA" id="ARBA00022603"/>
    </source>
</evidence>
<proteinExistence type="inferred from homology"/>
<feature type="binding site" evidence="7 8">
    <location>
        <position position="33"/>
    </location>
    <ligand>
        <name>S-adenosyl-L-methionine</name>
        <dbReference type="ChEBI" id="CHEBI:59789"/>
    </ligand>
</feature>
<gene>
    <name evidence="7 10" type="primary">rsmA</name>
    <name evidence="7" type="synonym">ksgA</name>
    <name evidence="10" type="ORF">GCM10008986_34420</name>
</gene>
<keyword evidence="11" id="KW-1185">Reference proteome</keyword>
<dbReference type="PANTHER" id="PTHR11727:SF7">
    <property type="entry name" value="DIMETHYLADENOSINE TRANSFERASE-RELATED"/>
    <property type="match status" value="1"/>
</dbReference>
<evidence type="ECO:0000256" key="1">
    <source>
        <dbReference type="ARBA" id="ARBA00022490"/>
    </source>
</evidence>
<evidence type="ECO:0000313" key="11">
    <source>
        <dbReference type="Proteomes" id="UP001500880"/>
    </source>
</evidence>
<dbReference type="Pfam" id="PF00398">
    <property type="entry name" value="RrnaAD"/>
    <property type="match status" value="1"/>
</dbReference>
<dbReference type="EMBL" id="BAAADO010000011">
    <property type="protein sequence ID" value="GAA0503996.1"/>
    <property type="molecule type" value="Genomic_DNA"/>
</dbReference>
<dbReference type="Proteomes" id="UP001500880">
    <property type="component" value="Unassembled WGS sequence"/>
</dbReference>
<comment type="similarity">
    <text evidence="7">Belongs to the class I-like SAM-binding methyltransferase superfamily. rRNA adenine N(6)-methyltransferase family. RsmA subfamily.</text>
</comment>
<feature type="binding site" evidence="7 8">
    <location>
        <position position="104"/>
    </location>
    <ligand>
        <name>S-adenosyl-L-methionine</name>
        <dbReference type="ChEBI" id="CHEBI:59789"/>
    </ligand>
</feature>
<keyword evidence="5 7" id="KW-0949">S-adenosyl-L-methionine</keyword>
<dbReference type="CDD" id="cd02440">
    <property type="entry name" value="AdoMet_MTases"/>
    <property type="match status" value="1"/>
</dbReference>
<dbReference type="InterPro" id="IPR011530">
    <property type="entry name" value="rRNA_adenine_dimethylase"/>
</dbReference>
<name>A0ABP3LNV4_9BACI</name>
<feature type="binding site" evidence="7 8">
    <location>
        <position position="58"/>
    </location>
    <ligand>
        <name>S-adenosyl-L-methionine</name>
        <dbReference type="ChEBI" id="CHEBI:59789"/>
    </ligand>
</feature>
<comment type="caution">
    <text evidence="10">The sequence shown here is derived from an EMBL/GenBank/DDBJ whole genome shotgun (WGS) entry which is preliminary data.</text>
</comment>
<evidence type="ECO:0000256" key="2">
    <source>
        <dbReference type="ARBA" id="ARBA00022552"/>
    </source>
</evidence>
<dbReference type="NCBIfam" id="TIGR00755">
    <property type="entry name" value="ksgA"/>
    <property type="match status" value="1"/>
</dbReference>
<dbReference type="EC" id="2.1.1.182" evidence="7"/>
<evidence type="ECO:0000313" key="10">
    <source>
        <dbReference type="EMBL" id="GAA0503996.1"/>
    </source>
</evidence>
<reference evidence="11" key="1">
    <citation type="journal article" date="2019" name="Int. J. Syst. Evol. Microbiol.">
        <title>The Global Catalogue of Microorganisms (GCM) 10K type strain sequencing project: providing services to taxonomists for standard genome sequencing and annotation.</title>
        <authorList>
            <consortium name="The Broad Institute Genomics Platform"/>
            <consortium name="The Broad Institute Genome Sequencing Center for Infectious Disease"/>
            <person name="Wu L."/>
            <person name="Ma J."/>
        </authorList>
    </citation>
    <scope>NUCLEOTIDE SEQUENCE [LARGE SCALE GENOMIC DNA]</scope>
    <source>
        <strain evidence="11">JCM 12389</strain>
    </source>
</reference>
<comment type="subcellular location">
    <subcellularLocation>
        <location evidence="7">Cytoplasm</location>
    </subcellularLocation>
</comment>
<dbReference type="SUPFAM" id="SSF53335">
    <property type="entry name" value="S-adenosyl-L-methionine-dependent methyltransferases"/>
    <property type="match status" value="1"/>
</dbReference>
<accession>A0ABP3LNV4</accession>
<organism evidence="10 11">
    <name type="scientific">Salinibacillus aidingensis</name>
    <dbReference type="NCBI Taxonomy" id="237684"/>
    <lineage>
        <taxon>Bacteria</taxon>
        <taxon>Bacillati</taxon>
        <taxon>Bacillota</taxon>
        <taxon>Bacilli</taxon>
        <taxon>Bacillales</taxon>
        <taxon>Bacillaceae</taxon>
        <taxon>Salinibacillus</taxon>
    </lineage>
</organism>
<feature type="binding site" evidence="7 8">
    <location>
        <position position="79"/>
    </location>
    <ligand>
        <name>S-adenosyl-L-methionine</name>
        <dbReference type="ChEBI" id="CHEBI:59789"/>
    </ligand>
</feature>
<dbReference type="Gene3D" id="3.40.50.150">
    <property type="entry name" value="Vaccinia Virus protein VP39"/>
    <property type="match status" value="1"/>
</dbReference>
<sequence length="292" mass="32852">MEHQKPIATPSRTKEILNKYGFSFKKSLGQNFMIDSNILEKLVTNAGVTGAAGVIEIGPGIGALTEQLAKQAKEVLAFEIDQRLLPVLEDTLSPYSNVSVIHQDILKTDVTHFIKERFPDQEVKVVANLPYYITTPILMKLLMDQLPITDITVLIQKEVAERMSAQPNTKEYGSLSIAVQYYTEARVVMNVPKSAFMPQPNVDSSVLQLKMRKEAPVYVENESFFFDLVQASFGQRRKTLMNNLSRHFKGQMSKDEISAILDKVQIDGRRRGESLSIEEFASLANGLYTYVN</sequence>
<keyword evidence="4 7" id="KW-0808">Transferase</keyword>
<evidence type="ECO:0000256" key="5">
    <source>
        <dbReference type="ARBA" id="ARBA00022691"/>
    </source>
</evidence>